<name>A0A4P9WMS1_9FUNG</name>
<gene>
    <name evidence="1" type="ORF">BDK51DRAFT_40108</name>
</gene>
<dbReference type="EMBL" id="KZ994616">
    <property type="protein sequence ID" value="RKO92490.1"/>
    <property type="molecule type" value="Genomic_DNA"/>
</dbReference>
<organism evidence="1 2">
    <name type="scientific">Blyttiomyces helicus</name>
    <dbReference type="NCBI Taxonomy" id="388810"/>
    <lineage>
        <taxon>Eukaryota</taxon>
        <taxon>Fungi</taxon>
        <taxon>Fungi incertae sedis</taxon>
        <taxon>Chytridiomycota</taxon>
        <taxon>Chytridiomycota incertae sedis</taxon>
        <taxon>Chytridiomycetes</taxon>
        <taxon>Chytridiomycetes incertae sedis</taxon>
        <taxon>Blyttiomyces</taxon>
    </lineage>
</organism>
<dbReference type="AlphaFoldDB" id="A0A4P9WMS1"/>
<accession>A0A4P9WMS1</accession>
<keyword evidence="2" id="KW-1185">Reference proteome</keyword>
<evidence type="ECO:0000313" key="1">
    <source>
        <dbReference type="EMBL" id="RKO92490.1"/>
    </source>
</evidence>
<dbReference type="Proteomes" id="UP000269721">
    <property type="component" value="Unassembled WGS sequence"/>
</dbReference>
<reference evidence="2" key="1">
    <citation type="journal article" date="2018" name="Nat. Microbiol.">
        <title>Leveraging single-cell genomics to expand the fungal tree of life.</title>
        <authorList>
            <person name="Ahrendt S.R."/>
            <person name="Quandt C.A."/>
            <person name="Ciobanu D."/>
            <person name="Clum A."/>
            <person name="Salamov A."/>
            <person name="Andreopoulos B."/>
            <person name="Cheng J.F."/>
            <person name="Woyke T."/>
            <person name="Pelin A."/>
            <person name="Henrissat B."/>
            <person name="Reynolds N.K."/>
            <person name="Benny G.L."/>
            <person name="Smith M.E."/>
            <person name="James T.Y."/>
            <person name="Grigoriev I.V."/>
        </authorList>
    </citation>
    <scope>NUCLEOTIDE SEQUENCE [LARGE SCALE GENOMIC DNA]</scope>
</reference>
<evidence type="ECO:0000313" key="2">
    <source>
        <dbReference type="Proteomes" id="UP000269721"/>
    </source>
</evidence>
<sequence>MTNLISSGWTVPWWYVFGATLLRWGGGLEGRMMGGTLVDSFLGVCWKRQRRPSVDVKWSLLTERTVGIRGGASVPQSATRTCKGKRSSIGGALRSDVRRVRRVKGNKEPAVAVSGSTLHRVTGGGAACGRRGADTDSWDPSLGWAGCRRWWSRWQKGEVQVTWKGGVSGARRRGACSVIP</sequence>
<protein>
    <submittedName>
        <fullName evidence="1">Uncharacterized protein</fullName>
    </submittedName>
</protein>
<proteinExistence type="predicted"/>